<comment type="caution">
    <text evidence="1">The sequence shown here is derived from an EMBL/GenBank/DDBJ whole genome shotgun (WGS) entry which is preliminary data.</text>
</comment>
<proteinExistence type="predicted"/>
<evidence type="ECO:0000313" key="2">
    <source>
        <dbReference type="Proteomes" id="UP001283361"/>
    </source>
</evidence>
<sequence>MPARRQCLTISESKTGMRALFIVSSTLVVAGTGDLLPLQRFMVYNLTSFPRNAWMSLLAKIRSRHRTALGNNFRTRSSSSSF</sequence>
<dbReference type="AlphaFoldDB" id="A0AAE1B938"/>
<keyword evidence="2" id="KW-1185">Reference proteome</keyword>
<dbReference type="EMBL" id="JAWDGP010000286">
    <property type="protein sequence ID" value="KAK3801694.1"/>
    <property type="molecule type" value="Genomic_DNA"/>
</dbReference>
<evidence type="ECO:0000313" key="1">
    <source>
        <dbReference type="EMBL" id="KAK3801694.1"/>
    </source>
</evidence>
<accession>A0AAE1B938</accession>
<gene>
    <name evidence="1" type="ORF">RRG08_033880</name>
</gene>
<reference evidence="1" key="1">
    <citation type="journal article" date="2023" name="G3 (Bethesda)">
        <title>A reference genome for the long-term kleptoplast-retaining sea slug Elysia crispata morphotype clarki.</title>
        <authorList>
            <person name="Eastman K.E."/>
            <person name="Pendleton A.L."/>
            <person name="Shaikh M.A."/>
            <person name="Suttiyut T."/>
            <person name="Ogas R."/>
            <person name="Tomko P."/>
            <person name="Gavelis G."/>
            <person name="Widhalm J.R."/>
            <person name="Wisecaver J.H."/>
        </authorList>
    </citation>
    <scope>NUCLEOTIDE SEQUENCE</scope>
    <source>
        <strain evidence="1">ECLA1</strain>
    </source>
</reference>
<dbReference type="Proteomes" id="UP001283361">
    <property type="component" value="Unassembled WGS sequence"/>
</dbReference>
<name>A0AAE1B938_9GAST</name>
<protein>
    <submittedName>
        <fullName evidence="1">Uncharacterized protein</fullName>
    </submittedName>
</protein>
<organism evidence="1 2">
    <name type="scientific">Elysia crispata</name>
    <name type="common">lettuce slug</name>
    <dbReference type="NCBI Taxonomy" id="231223"/>
    <lineage>
        <taxon>Eukaryota</taxon>
        <taxon>Metazoa</taxon>
        <taxon>Spiralia</taxon>
        <taxon>Lophotrochozoa</taxon>
        <taxon>Mollusca</taxon>
        <taxon>Gastropoda</taxon>
        <taxon>Heterobranchia</taxon>
        <taxon>Euthyneura</taxon>
        <taxon>Panpulmonata</taxon>
        <taxon>Sacoglossa</taxon>
        <taxon>Placobranchoidea</taxon>
        <taxon>Plakobranchidae</taxon>
        <taxon>Elysia</taxon>
    </lineage>
</organism>